<dbReference type="InterPro" id="IPR011650">
    <property type="entry name" value="Peptidase_M20_dimer"/>
</dbReference>
<dbReference type="Gene3D" id="1.10.150.900">
    <property type="match status" value="1"/>
</dbReference>
<keyword evidence="2" id="KW-0645">Protease</keyword>
<dbReference type="Gene3D" id="3.30.70.360">
    <property type="match status" value="1"/>
</dbReference>
<dbReference type="Gene3D" id="3.40.630.10">
    <property type="entry name" value="Zn peptidases"/>
    <property type="match status" value="1"/>
</dbReference>
<dbReference type="InterPro" id="IPR047177">
    <property type="entry name" value="Pept_M20A"/>
</dbReference>
<dbReference type="InterPro" id="IPR036264">
    <property type="entry name" value="Bact_exopeptidase_dim_dom"/>
</dbReference>
<keyword evidence="8" id="KW-1185">Reference proteome</keyword>
<keyword evidence="7" id="KW-0121">Carboxypeptidase</keyword>
<accession>H6RL74</accession>
<evidence type="ECO:0000256" key="4">
    <source>
        <dbReference type="ARBA" id="ARBA00022801"/>
    </source>
</evidence>
<dbReference type="EC" id="3.4.17.4" evidence="7"/>
<proteinExistence type="inferred from homology"/>
<dbReference type="AlphaFoldDB" id="H6RL74"/>
<dbReference type="SUPFAM" id="SSF53187">
    <property type="entry name" value="Zn-dependent exopeptidases"/>
    <property type="match status" value="1"/>
</dbReference>
<dbReference type="OrthoDB" id="3665926at2"/>
<evidence type="ECO:0000256" key="2">
    <source>
        <dbReference type="ARBA" id="ARBA00022670"/>
    </source>
</evidence>
<dbReference type="HOGENOM" id="CLU_021802_11_1_11"/>
<evidence type="ECO:0000313" key="8">
    <source>
        <dbReference type="Proteomes" id="UP000007517"/>
    </source>
</evidence>
<evidence type="ECO:0000256" key="3">
    <source>
        <dbReference type="ARBA" id="ARBA00022723"/>
    </source>
</evidence>
<evidence type="ECO:0000259" key="6">
    <source>
        <dbReference type="Pfam" id="PF07687"/>
    </source>
</evidence>
<dbReference type="STRING" id="1146883.BLASA_0225"/>
<dbReference type="GO" id="GO:0046872">
    <property type="term" value="F:metal ion binding"/>
    <property type="evidence" value="ECO:0007669"/>
    <property type="project" value="UniProtKB-KW"/>
</dbReference>
<protein>
    <submittedName>
        <fullName evidence="7">Peptidase M20</fullName>
        <ecNumber evidence="7">3.4.17.4</ecNumber>
    </submittedName>
</protein>
<keyword evidence="3" id="KW-0479">Metal-binding</keyword>
<reference evidence="8" key="2">
    <citation type="submission" date="2012-02" db="EMBL/GenBank/DDBJ databases">
        <title>Complete genome sequence of Blastococcus saxobsidens strain DD2.</title>
        <authorList>
            <person name="Genoscope."/>
        </authorList>
    </citation>
    <scope>NUCLEOTIDE SEQUENCE [LARGE SCALE GENOMIC DNA]</scope>
    <source>
        <strain evidence="8">DD2</strain>
    </source>
</reference>
<dbReference type="InterPro" id="IPR002933">
    <property type="entry name" value="Peptidase_M20"/>
</dbReference>
<organism evidence="7 8">
    <name type="scientific">Blastococcus saxobsidens (strain DD2)</name>
    <dbReference type="NCBI Taxonomy" id="1146883"/>
    <lineage>
        <taxon>Bacteria</taxon>
        <taxon>Bacillati</taxon>
        <taxon>Actinomycetota</taxon>
        <taxon>Actinomycetes</taxon>
        <taxon>Geodermatophilales</taxon>
        <taxon>Geodermatophilaceae</taxon>
        <taxon>Blastococcus</taxon>
    </lineage>
</organism>
<dbReference type="PANTHER" id="PTHR45962">
    <property type="entry name" value="N-FATTY-ACYL-AMINO ACID SYNTHASE/HYDROLASE PM20D1"/>
    <property type="match status" value="1"/>
</dbReference>
<dbReference type="eggNOG" id="COG0624">
    <property type="taxonomic scope" value="Bacteria"/>
</dbReference>
<dbReference type="SUPFAM" id="SSF55031">
    <property type="entry name" value="Bacterial exopeptidase dimerisation domain"/>
    <property type="match status" value="1"/>
</dbReference>
<dbReference type="Proteomes" id="UP000007517">
    <property type="component" value="Chromosome"/>
</dbReference>
<dbReference type="Pfam" id="PF07687">
    <property type="entry name" value="M20_dimer"/>
    <property type="match status" value="1"/>
</dbReference>
<name>H6RL74_BLASD</name>
<evidence type="ECO:0000313" key="7">
    <source>
        <dbReference type="EMBL" id="CCG01204.1"/>
    </source>
</evidence>
<feature type="domain" description="Peptidase M20 dimerisation" evidence="6">
    <location>
        <begin position="231"/>
        <end position="376"/>
    </location>
</feature>
<dbReference type="KEGG" id="bsd:BLASA_0225"/>
<reference evidence="7 8" key="1">
    <citation type="journal article" date="2012" name="J. Bacteriol.">
        <title>Genome Sequence of Blastococcus saxobsidens DD2, a Stone-Inhabiting Bacterium.</title>
        <authorList>
            <person name="Chouaia B."/>
            <person name="Crotti E."/>
            <person name="Brusetti L."/>
            <person name="Daffonchio D."/>
            <person name="Essoussi I."/>
            <person name="Nouioui I."/>
            <person name="Sbissi I."/>
            <person name="Ghodhbane-Gtari F."/>
            <person name="Gtari M."/>
            <person name="Vacherie B."/>
            <person name="Barbe V."/>
            <person name="Medigue C."/>
            <person name="Gury J."/>
            <person name="Pujic P."/>
            <person name="Normand P."/>
        </authorList>
    </citation>
    <scope>NUCLEOTIDE SEQUENCE [LARGE SCALE GENOMIC DNA]</scope>
    <source>
        <strain evidence="7 8">DD2</strain>
    </source>
</reference>
<dbReference type="PANTHER" id="PTHR45962:SF1">
    <property type="entry name" value="N-FATTY-ACYL-AMINO ACID SYNTHASE_HYDROLASE PM20D1"/>
    <property type="match status" value="1"/>
</dbReference>
<keyword evidence="4 7" id="KW-0378">Hydrolase</keyword>
<dbReference type="GO" id="GO:0004181">
    <property type="term" value="F:metallocarboxypeptidase activity"/>
    <property type="evidence" value="ECO:0007669"/>
    <property type="project" value="UniProtKB-EC"/>
</dbReference>
<evidence type="ECO:0000256" key="5">
    <source>
        <dbReference type="ARBA" id="ARBA00022833"/>
    </source>
</evidence>
<gene>
    <name evidence="7" type="ordered locus">BLASA_0225</name>
</gene>
<dbReference type="Pfam" id="PF01546">
    <property type="entry name" value="Peptidase_M20"/>
    <property type="match status" value="1"/>
</dbReference>
<evidence type="ECO:0000256" key="1">
    <source>
        <dbReference type="ARBA" id="ARBA00006247"/>
    </source>
</evidence>
<dbReference type="EMBL" id="FO117623">
    <property type="protein sequence ID" value="CCG01204.1"/>
    <property type="molecule type" value="Genomic_DNA"/>
</dbReference>
<dbReference type="GO" id="GO:0006508">
    <property type="term" value="P:proteolysis"/>
    <property type="evidence" value="ECO:0007669"/>
    <property type="project" value="UniProtKB-KW"/>
</dbReference>
<keyword evidence="5" id="KW-0862">Zinc</keyword>
<comment type="similarity">
    <text evidence="1">Belongs to the peptidase M20A family.</text>
</comment>
<sequence>MKRTLTLAAAAAAATTTARRVARFRPEELPVGPVDLTGLDAEGAAGRLAELIRIPTVSSRDAAEVDRSVFERYRARLAELYPRTHAALDREQLGDGALLYRWRGITDEPPLVLMAHYDVVPVAGQEWSRDPFSGSIEDGYVHGRGAIDDKGSMVAILEAVENLVADGFAPRRDVYLSFGNDEEVAGVGARLAVAAFTDRGIVPWAVVDEGGAVVSGMFPGVPGQVAVVGLAEKGLLDVELITTDAGGHASAPVRSGAPARLARAILALEDHPFPARLHDVVLGMVDAVGRRAPLGYRALFSHAAQLRPVLAALLARAGREAGAMVRTTVAVTRLEGSRAANVLATRAVAHLNIRIALGETVQSTVDRLRRVIDDPSVELRVVSGNDPSPVSRADNEAFALISAAARATYPDATVAPYVMVQASDSRHFSQICDSVYRFMPFDLSKGELAALHAADERISVAALHRGAGFFRHLIRSV</sequence>
<dbReference type="RefSeq" id="WP_014374121.1">
    <property type="nucleotide sequence ID" value="NC_016943.1"/>
</dbReference>